<evidence type="ECO:0000256" key="5">
    <source>
        <dbReference type="ARBA" id="ARBA00022692"/>
    </source>
</evidence>
<reference evidence="14" key="1">
    <citation type="submission" date="2020-11" db="EMBL/GenBank/DDBJ databases">
        <authorList>
            <person name="Tran Van P."/>
        </authorList>
    </citation>
    <scope>NUCLEOTIDE SEQUENCE</scope>
</reference>
<dbReference type="EC" id="7.2.1.3" evidence="11"/>
<dbReference type="OrthoDB" id="432881at2759"/>
<sequence length="120" mass="13265">MEYCVLMYLGVLIYQEHDLISVPHQKKLTYHWVIQSLSATSILLAYAAIYFNKERNDAAHLVTWHGTMGFVAVLALCVQVTGGACIKYGLVPSPQLWKKFHAVASEATTQNQVSVTAPVG</sequence>
<keyword evidence="6" id="KW-0479">Metal-binding</keyword>
<keyword evidence="3" id="KW-0813">Transport</keyword>
<keyword evidence="8 12" id="KW-1133">Transmembrane helix</keyword>
<dbReference type="Proteomes" id="UP000677054">
    <property type="component" value="Unassembled WGS sequence"/>
</dbReference>
<dbReference type="GO" id="GO:0140575">
    <property type="term" value="F:transmembrane monodehydroascorbate reductase activity"/>
    <property type="evidence" value="ECO:0007669"/>
    <property type="project" value="InterPro"/>
</dbReference>
<dbReference type="EMBL" id="LR899534">
    <property type="protein sequence ID" value="CAD7240243.1"/>
    <property type="molecule type" value="Genomic_DNA"/>
</dbReference>
<dbReference type="AlphaFoldDB" id="A0A7R8ZXN7"/>
<dbReference type="GO" id="GO:0046872">
    <property type="term" value="F:metal ion binding"/>
    <property type="evidence" value="ECO:0007669"/>
    <property type="project" value="UniProtKB-KW"/>
</dbReference>
<evidence type="ECO:0000313" key="14">
    <source>
        <dbReference type="EMBL" id="CAD7240243.1"/>
    </source>
</evidence>
<evidence type="ECO:0000256" key="11">
    <source>
        <dbReference type="ARBA" id="ARBA00024225"/>
    </source>
</evidence>
<dbReference type="PANTHER" id="PTHR15422">
    <property type="entry name" value="OS05G0565100 PROTEIN"/>
    <property type="match status" value="1"/>
</dbReference>
<evidence type="ECO:0000256" key="3">
    <source>
        <dbReference type="ARBA" id="ARBA00022448"/>
    </source>
</evidence>
<evidence type="ECO:0000256" key="1">
    <source>
        <dbReference type="ARBA" id="ARBA00001970"/>
    </source>
</evidence>
<feature type="transmembrane region" description="Helical" evidence="12">
    <location>
        <begin position="69"/>
        <end position="90"/>
    </location>
</feature>
<keyword evidence="15" id="KW-1185">Reference proteome</keyword>
<organism evidence="14">
    <name type="scientific">Darwinula stevensoni</name>
    <dbReference type="NCBI Taxonomy" id="69355"/>
    <lineage>
        <taxon>Eukaryota</taxon>
        <taxon>Metazoa</taxon>
        <taxon>Ecdysozoa</taxon>
        <taxon>Arthropoda</taxon>
        <taxon>Crustacea</taxon>
        <taxon>Oligostraca</taxon>
        <taxon>Ostracoda</taxon>
        <taxon>Podocopa</taxon>
        <taxon>Podocopida</taxon>
        <taxon>Darwinulocopina</taxon>
        <taxon>Darwinuloidea</taxon>
        <taxon>Darwinulidae</taxon>
        <taxon>Darwinula</taxon>
    </lineage>
</organism>
<feature type="domain" description="Cytochrome b561" evidence="13">
    <location>
        <begin position="3"/>
        <end position="88"/>
    </location>
</feature>
<comment type="subcellular location">
    <subcellularLocation>
        <location evidence="2">Membrane</location>
        <topology evidence="2">Multi-pass membrane protein</topology>
    </subcellularLocation>
</comment>
<name>A0A7R8ZXN7_9CRUS</name>
<evidence type="ECO:0000313" key="15">
    <source>
        <dbReference type="Proteomes" id="UP000677054"/>
    </source>
</evidence>
<evidence type="ECO:0000256" key="9">
    <source>
        <dbReference type="ARBA" id="ARBA00023004"/>
    </source>
</evidence>
<evidence type="ECO:0000256" key="10">
    <source>
        <dbReference type="ARBA" id="ARBA00023136"/>
    </source>
</evidence>
<keyword evidence="5 12" id="KW-0812">Transmembrane</keyword>
<keyword evidence="10 12" id="KW-0472">Membrane</keyword>
<evidence type="ECO:0000256" key="6">
    <source>
        <dbReference type="ARBA" id="ARBA00022723"/>
    </source>
</evidence>
<protein>
    <recommendedName>
        <fullName evidence="11">ascorbate ferrireductase (transmembrane)</fullName>
        <ecNumber evidence="11">7.2.1.3</ecNumber>
    </recommendedName>
</protein>
<gene>
    <name evidence="14" type="ORF">DSTB1V02_LOCUS272</name>
</gene>
<dbReference type="Gene3D" id="1.20.120.1770">
    <property type="match status" value="1"/>
</dbReference>
<evidence type="ECO:0000256" key="7">
    <source>
        <dbReference type="ARBA" id="ARBA00022982"/>
    </source>
</evidence>
<evidence type="ECO:0000256" key="2">
    <source>
        <dbReference type="ARBA" id="ARBA00004141"/>
    </source>
</evidence>
<comment type="cofactor">
    <cofactor evidence="1">
        <name>heme b</name>
        <dbReference type="ChEBI" id="CHEBI:60344"/>
    </cofactor>
</comment>
<evidence type="ECO:0000256" key="4">
    <source>
        <dbReference type="ARBA" id="ARBA00022617"/>
    </source>
</evidence>
<evidence type="ECO:0000256" key="8">
    <source>
        <dbReference type="ARBA" id="ARBA00022989"/>
    </source>
</evidence>
<evidence type="ECO:0000259" key="13">
    <source>
        <dbReference type="Pfam" id="PF03188"/>
    </source>
</evidence>
<feature type="transmembrane region" description="Helical" evidence="12">
    <location>
        <begin position="30"/>
        <end position="49"/>
    </location>
</feature>
<dbReference type="InterPro" id="IPR045150">
    <property type="entry name" value="CYB561D1/2"/>
</dbReference>
<keyword evidence="9" id="KW-0408">Iron</keyword>
<keyword evidence="4" id="KW-0349">Heme</keyword>
<keyword evidence="7" id="KW-0249">Electron transport</keyword>
<dbReference type="GO" id="GO:0140571">
    <property type="term" value="F:transmembrane ascorbate ferrireductase activity"/>
    <property type="evidence" value="ECO:0007669"/>
    <property type="project" value="UniProtKB-EC"/>
</dbReference>
<dbReference type="InterPro" id="IPR006593">
    <property type="entry name" value="Cyt_b561/ferric_Rdtase_TM"/>
</dbReference>
<dbReference type="EMBL" id="CAJPEV010000017">
    <property type="protein sequence ID" value="CAG0878851.1"/>
    <property type="molecule type" value="Genomic_DNA"/>
</dbReference>
<evidence type="ECO:0000256" key="12">
    <source>
        <dbReference type="SAM" id="Phobius"/>
    </source>
</evidence>
<accession>A0A7R8ZXN7</accession>
<proteinExistence type="predicted"/>
<dbReference type="PANTHER" id="PTHR15422:SF45">
    <property type="entry name" value="CYTOCHROME B561 DOMAIN-CONTAINING PROTEIN"/>
    <property type="match status" value="1"/>
</dbReference>
<dbReference type="Pfam" id="PF03188">
    <property type="entry name" value="Cytochrom_B561"/>
    <property type="match status" value="1"/>
</dbReference>
<dbReference type="GO" id="GO:0016020">
    <property type="term" value="C:membrane"/>
    <property type="evidence" value="ECO:0007669"/>
    <property type="project" value="UniProtKB-SubCell"/>
</dbReference>